<evidence type="ECO:0000256" key="1">
    <source>
        <dbReference type="SAM" id="SignalP"/>
    </source>
</evidence>
<dbReference type="OrthoDB" id="10283634at2759"/>
<dbReference type="GeneID" id="106050405"/>
<dbReference type="RefSeq" id="XP_055865418.1">
    <property type="nucleotide sequence ID" value="XM_056009443.1"/>
</dbReference>
<keyword evidence="1" id="KW-0732">Signal</keyword>
<feature type="signal peptide" evidence="1">
    <location>
        <begin position="1"/>
        <end position="17"/>
    </location>
</feature>
<gene>
    <name evidence="3" type="primary">LOC106050405</name>
</gene>
<reference evidence="3" key="1">
    <citation type="submission" date="2025-08" db="UniProtKB">
        <authorList>
            <consortium name="RefSeq"/>
        </authorList>
    </citation>
    <scope>IDENTIFICATION</scope>
</reference>
<dbReference type="AlphaFoldDB" id="A0A9W2YRL5"/>
<protein>
    <submittedName>
        <fullName evidence="3">Uncharacterized protein LOC106050405 isoform X1</fullName>
    </submittedName>
</protein>
<proteinExistence type="predicted"/>
<evidence type="ECO:0000313" key="2">
    <source>
        <dbReference type="Proteomes" id="UP001165740"/>
    </source>
</evidence>
<dbReference type="Proteomes" id="UP001165740">
    <property type="component" value="Chromosome 14"/>
</dbReference>
<organism evidence="2 3">
    <name type="scientific">Biomphalaria glabrata</name>
    <name type="common">Bloodfluke planorb</name>
    <name type="synonym">Freshwater snail</name>
    <dbReference type="NCBI Taxonomy" id="6526"/>
    <lineage>
        <taxon>Eukaryota</taxon>
        <taxon>Metazoa</taxon>
        <taxon>Spiralia</taxon>
        <taxon>Lophotrochozoa</taxon>
        <taxon>Mollusca</taxon>
        <taxon>Gastropoda</taxon>
        <taxon>Heterobranchia</taxon>
        <taxon>Euthyneura</taxon>
        <taxon>Panpulmonata</taxon>
        <taxon>Hygrophila</taxon>
        <taxon>Lymnaeoidea</taxon>
        <taxon>Planorbidae</taxon>
        <taxon>Biomphalaria</taxon>
    </lineage>
</organism>
<evidence type="ECO:0000313" key="3">
    <source>
        <dbReference type="RefSeq" id="XP_055865418.1"/>
    </source>
</evidence>
<keyword evidence="2" id="KW-1185">Reference proteome</keyword>
<sequence length="489" mass="54481">MFISKLLFISFVMYAQAIADSPKNVSCKVSRVTTESILITCDIQPPFAYTEYSAYFTSNNTTWNFTSEVENNCTSERPYVNLTQVNNKQTTCLLKINTTQLESGNYDIKLTASAEGNDSSETDVESDSIRIYFPKEIQTPVCTEPQYDEENCPSWPKKTLCILCVAAVPPGEVDCRLFYTSGSMTGSVYNFGAKPHMLADNDNSYTYAAKCTKTVTSSMLNDGIDIRANFTKYIDYGNTSVRSIVSASFFFETPKKINFTVNDNPIGVCANIGENVTLKCATDGAPTPRKFLELGPSLDNVYIVNNFPEPVMTWTIRSSSIYGYFMCYADQYEQRISKSVYVVAPDQILGTESQKNYKLQYTGHNYDTSYVLIGVTGCPEPLSLTLFRKKNNNVKEALTDGVSLSYKSTPQIVKSSNQYKALGFVNVTFLNKHMTLDSPTYILHVSNGISNYTILEFSVYGAHNSSATPLSNSLTVFLLVLALFNVFTF</sequence>
<name>A0A9W2YRL5_BIOGL</name>
<accession>A0A9W2YRL5</accession>
<feature type="chain" id="PRO_5040725884" evidence="1">
    <location>
        <begin position="18"/>
        <end position="489"/>
    </location>
</feature>